<sequence length="432" mass="47708">MPYKNGLEPKDARTFDTYDNNNDFDDDDDLDDWTTKPRPRRTGTQALVDFLNTTSPEEFQKTAPAKKSPYKILTTNSAKRITSTSFFLRRRNKSKSSSSSTSASIPSSTSSTHSDASSMTSFYQKLAPNTIHRKNHIEILAHNSGTGASATKLSLNEPARYGSSLHGASARHAPAKSPYLNHTTGIPGPTDPSNNADPIFGDTLPITLPIPSATALSPRSAKTQTSSASKNDTHHHEHGSHNESETNQTNTTATIGVDVIEAGLIQRLKQWQLAEPDKSIYNVDQYTDAPTSDPPSHPTGRQPERFITKRARHAQIQTLPWDTPPPPTTDLTPPLKPGPPTISIDPAIDDLRRQINQERQKRHHLESAIQQTCAHFDILSELAYKKLTELWDEKVRWENACLELNEDLLKAEQGVIPTTGPLTDDFQTTALA</sequence>
<evidence type="ECO:0000313" key="2">
    <source>
        <dbReference type="EMBL" id="SAM01820.1"/>
    </source>
</evidence>
<gene>
    <name evidence="2" type="primary">ABSGL_07569.1 scaffold 8890</name>
</gene>
<protein>
    <submittedName>
        <fullName evidence="2">Uncharacterized protein</fullName>
    </submittedName>
</protein>
<dbReference type="Proteomes" id="UP000078561">
    <property type="component" value="Unassembled WGS sequence"/>
</dbReference>
<feature type="compositionally biased region" description="Basic and acidic residues" evidence="1">
    <location>
        <begin position="7"/>
        <end position="16"/>
    </location>
</feature>
<feature type="region of interest" description="Disordered" evidence="1">
    <location>
        <begin position="1"/>
        <end position="45"/>
    </location>
</feature>
<dbReference type="AlphaFoldDB" id="A0A168P667"/>
<evidence type="ECO:0000256" key="1">
    <source>
        <dbReference type="SAM" id="MobiDB-lite"/>
    </source>
</evidence>
<dbReference type="EMBL" id="LT553587">
    <property type="protein sequence ID" value="SAM01820.1"/>
    <property type="molecule type" value="Genomic_DNA"/>
</dbReference>
<keyword evidence="3" id="KW-1185">Reference proteome</keyword>
<feature type="compositionally biased region" description="Low complexity" evidence="1">
    <location>
        <begin position="95"/>
        <end position="118"/>
    </location>
</feature>
<name>A0A168P667_ABSGL</name>
<evidence type="ECO:0000313" key="3">
    <source>
        <dbReference type="Proteomes" id="UP000078561"/>
    </source>
</evidence>
<feature type="region of interest" description="Disordered" evidence="1">
    <location>
        <begin position="84"/>
        <end position="118"/>
    </location>
</feature>
<reference evidence="2" key="1">
    <citation type="submission" date="2016-04" db="EMBL/GenBank/DDBJ databases">
        <authorList>
            <person name="Evans L.H."/>
            <person name="Alamgir A."/>
            <person name="Owens N."/>
            <person name="Weber N.D."/>
            <person name="Virtaneva K."/>
            <person name="Barbian K."/>
            <person name="Babar A."/>
            <person name="Rosenke K."/>
        </authorList>
    </citation>
    <scope>NUCLEOTIDE SEQUENCE [LARGE SCALE GENOMIC DNA]</scope>
    <source>
        <strain evidence="2">CBS 101.48</strain>
    </source>
</reference>
<feature type="region of interest" description="Disordered" evidence="1">
    <location>
        <begin position="162"/>
        <end position="251"/>
    </location>
</feature>
<feature type="compositionally biased region" description="Basic and acidic residues" evidence="1">
    <location>
        <begin position="231"/>
        <end position="244"/>
    </location>
</feature>
<accession>A0A168P667</accession>
<dbReference type="InParanoid" id="A0A168P667"/>
<organism evidence="2">
    <name type="scientific">Absidia glauca</name>
    <name type="common">Pin mould</name>
    <dbReference type="NCBI Taxonomy" id="4829"/>
    <lineage>
        <taxon>Eukaryota</taxon>
        <taxon>Fungi</taxon>
        <taxon>Fungi incertae sedis</taxon>
        <taxon>Mucoromycota</taxon>
        <taxon>Mucoromycotina</taxon>
        <taxon>Mucoromycetes</taxon>
        <taxon>Mucorales</taxon>
        <taxon>Cunninghamellaceae</taxon>
        <taxon>Absidia</taxon>
    </lineage>
</organism>
<dbReference type="OrthoDB" id="2289096at2759"/>
<feature type="compositionally biased region" description="Polar residues" evidence="1">
    <location>
        <begin position="214"/>
        <end position="230"/>
    </location>
</feature>
<feature type="compositionally biased region" description="Acidic residues" evidence="1">
    <location>
        <begin position="22"/>
        <end position="32"/>
    </location>
</feature>
<proteinExistence type="predicted"/>
<feature type="region of interest" description="Disordered" evidence="1">
    <location>
        <begin position="284"/>
        <end position="303"/>
    </location>
</feature>